<evidence type="ECO:0000313" key="2">
    <source>
        <dbReference type="Proteomes" id="UP000187172"/>
    </source>
</evidence>
<gene>
    <name evidence="1" type="ORF">BK138_23600</name>
</gene>
<keyword evidence="2" id="KW-1185">Reference proteome</keyword>
<dbReference type="STRING" id="297318.BK138_23600"/>
<accession>A0A1R1EJ93</accession>
<proteinExistence type="predicted"/>
<dbReference type="AlphaFoldDB" id="A0A1R1EJ93"/>
<reference evidence="1 2" key="1">
    <citation type="submission" date="2016-11" db="EMBL/GenBank/DDBJ databases">
        <title>Paenibacillus species isolates.</title>
        <authorList>
            <person name="Beno S.M."/>
        </authorList>
    </citation>
    <scope>NUCLEOTIDE SEQUENCE [LARGE SCALE GENOMIC DNA]</scope>
    <source>
        <strain evidence="1 2">FSL R5-0378</strain>
    </source>
</reference>
<comment type="caution">
    <text evidence="1">The sequence shown here is derived from an EMBL/GenBank/DDBJ whole genome shotgun (WGS) entry which is preliminary data.</text>
</comment>
<evidence type="ECO:0000313" key="1">
    <source>
        <dbReference type="EMBL" id="OMF51832.1"/>
    </source>
</evidence>
<sequence>MKHTVQTVPYGYEPPVQKRKGTLIYYDTFEETDEEGLNEAESLAGVLSFSKLVLYPLHEETVRRMTKEPVSPYYKREKRLEAWRSDGHGKTVIENWEGRRKKYTPVEAALRHLTEKYPAPHFLLLTPDMANRFASYSTFGEWIVKLRLLLTEEPEAVHPKLEQYSHRWDTAQGAVSKQR</sequence>
<dbReference type="EMBL" id="MRTP01000008">
    <property type="protein sequence ID" value="OMF51832.1"/>
    <property type="molecule type" value="Genomic_DNA"/>
</dbReference>
<dbReference type="RefSeq" id="WP_076173258.1">
    <property type="nucleotide sequence ID" value="NZ_MRTP01000008.1"/>
</dbReference>
<organism evidence="1 2">
    <name type="scientific">Paenibacillus rhizosphaerae</name>
    <dbReference type="NCBI Taxonomy" id="297318"/>
    <lineage>
        <taxon>Bacteria</taxon>
        <taxon>Bacillati</taxon>
        <taxon>Bacillota</taxon>
        <taxon>Bacilli</taxon>
        <taxon>Bacillales</taxon>
        <taxon>Paenibacillaceae</taxon>
        <taxon>Paenibacillus</taxon>
    </lineage>
</organism>
<name>A0A1R1EJ93_9BACL</name>
<dbReference type="Proteomes" id="UP000187172">
    <property type="component" value="Unassembled WGS sequence"/>
</dbReference>
<protein>
    <submittedName>
        <fullName evidence="1">Uncharacterized protein</fullName>
    </submittedName>
</protein>